<name>A0A232FJ06_9HYME</name>
<accession>A0A232FJ06</accession>
<comment type="catalytic activity">
    <reaction evidence="6">
        <text>(3S)-3-hydroxy-3-methylglutaryl-CoA = acetoacetate + acetyl-CoA</text>
        <dbReference type="Rhea" id="RHEA:24404"/>
        <dbReference type="ChEBI" id="CHEBI:13705"/>
        <dbReference type="ChEBI" id="CHEBI:43074"/>
        <dbReference type="ChEBI" id="CHEBI:57288"/>
        <dbReference type="EC" id="4.1.3.4"/>
    </reaction>
</comment>
<dbReference type="UniPathway" id="UPA00896">
    <property type="reaction ID" value="UER00863"/>
</dbReference>
<keyword evidence="4" id="KW-0479">Metal-binding</keyword>
<dbReference type="NCBIfam" id="NF004283">
    <property type="entry name" value="PRK05692.1"/>
    <property type="match status" value="1"/>
</dbReference>
<dbReference type="InterPro" id="IPR000891">
    <property type="entry name" value="PYR_CT"/>
</dbReference>
<dbReference type="GO" id="GO:0004419">
    <property type="term" value="F:hydroxymethylglutaryl-CoA lyase activity"/>
    <property type="evidence" value="ECO:0007669"/>
    <property type="project" value="UniProtKB-EC"/>
</dbReference>
<evidence type="ECO:0000256" key="6">
    <source>
        <dbReference type="ARBA" id="ARBA00049877"/>
    </source>
</evidence>
<evidence type="ECO:0000256" key="1">
    <source>
        <dbReference type="ARBA" id="ARBA00005143"/>
    </source>
</evidence>
<dbReference type="SUPFAM" id="SSF51569">
    <property type="entry name" value="Aldolase"/>
    <property type="match status" value="1"/>
</dbReference>
<reference evidence="8 9" key="1">
    <citation type="journal article" date="2017" name="Curr. Biol.">
        <title>The Evolution of Venom by Co-option of Single-Copy Genes.</title>
        <authorList>
            <person name="Martinson E.O."/>
            <person name="Mrinalini"/>
            <person name="Kelkar Y.D."/>
            <person name="Chang C.H."/>
            <person name="Werren J.H."/>
        </authorList>
    </citation>
    <scope>NUCLEOTIDE SEQUENCE [LARGE SCALE GENOMIC DNA]</scope>
    <source>
        <strain evidence="8 9">Alberta</strain>
        <tissue evidence="8">Whole body</tissue>
    </source>
</reference>
<evidence type="ECO:0000259" key="7">
    <source>
        <dbReference type="PROSITE" id="PS50991"/>
    </source>
</evidence>
<keyword evidence="5" id="KW-0456">Lyase</keyword>
<dbReference type="AlphaFoldDB" id="A0A232FJ06"/>
<dbReference type="Proteomes" id="UP000215335">
    <property type="component" value="Unassembled WGS sequence"/>
</dbReference>
<dbReference type="PROSITE" id="PS01062">
    <property type="entry name" value="HMG_COA_LYASE"/>
    <property type="match status" value="1"/>
</dbReference>
<evidence type="ECO:0000256" key="4">
    <source>
        <dbReference type="ARBA" id="ARBA00022723"/>
    </source>
</evidence>
<dbReference type="InterPro" id="IPR013785">
    <property type="entry name" value="Aldolase_TIM"/>
</dbReference>
<comment type="pathway">
    <text evidence="1">Metabolic intermediate metabolism; (S)-3-hydroxy-3-methylglutaryl-CoA degradation; acetoacetate from (S)-3-hydroxy-3-methylglutaryl-CoA: step 1/1.</text>
</comment>
<comment type="caution">
    <text evidence="8">The sequence shown here is derived from an EMBL/GenBank/DDBJ whole genome shotgun (WGS) entry which is preliminary data.</text>
</comment>
<dbReference type="Gene3D" id="3.20.20.70">
    <property type="entry name" value="Aldolase class I"/>
    <property type="match status" value="1"/>
</dbReference>
<comment type="similarity">
    <text evidence="2">Belongs to the HMG-CoA lyase family.</text>
</comment>
<dbReference type="CDD" id="cd07938">
    <property type="entry name" value="DRE_TIM_HMGL"/>
    <property type="match status" value="1"/>
</dbReference>
<dbReference type="InterPro" id="IPR043594">
    <property type="entry name" value="HMGL"/>
</dbReference>
<evidence type="ECO:0000313" key="9">
    <source>
        <dbReference type="Proteomes" id="UP000215335"/>
    </source>
</evidence>
<dbReference type="EMBL" id="NNAY01000176">
    <property type="protein sequence ID" value="OXU30287.1"/>
    <property type="molecule type" value="Genomic_DNA"/>
</dbReference>
<evidence type="ECO:0000256" key="2">
    <source>
        <dbReference type="ARBA" id="ARBA00009405"/>
    </source>
</evidence>
<dbReference type="FunFam" id="3.20.20.70:FF:000071">
    <property type="entry name" value="Hydroxymethylglutaryl-CoA lyase"/>
    <property type="match status" value="1"/>
</dbReference>
<dbReference type="GO" id="GO:0006552">
    <property type="term" value="P:L-leucine catabolic process"/>
    <property type="evidence" value="ECO:0007669"/>
    <property type="project" value="TreeGrafter"/>
</dbReference>
<organism evidence="8 9">
    <name type="scientific">Trichomalopsis sarcophagae</name>
    <dbReference type="NCBI Taxonomy" id="543379"/>
    <lineage>
        <taxon>Eukaryota</taxon>
        <taxon>Metazoa</taxon>
        <taxon>Ecdysozoa</taxon>
        <taxon>Arthropoda</taxon>
        <taxon>Hexapoda</taxon>
        <taxon>Insecta</taxon>
        <taxon>Pterygota</taxon>
        <taxon>Neoptera</taxon>
        <taxon>Endopterygota</taxon>
        <taxon>Hymenoptera</taxon>
        <taxon>Apocrita</taxon>
        <taxon>Proctotrupomorpha</taxon>
        <taxon>Chalcidoidea</taxon>
        <taxon>Pteromalidae</taxon>
        <taxon>Pteromalinae</taxon>
        <taxon>Trichomalopsis</taxon>
    </lineage>
</organism>
<evidence type="ECO:0000256" key="3">
    <source>
        <dbReference type="ARBA" id="ARBA00012910"/>
    </source>
</evidence>
<dbReference type="GO" id="GO:0046951">
    <property type="term" value="P:ketone body biosynthetic process"/>
    <property type="evidence" value="ECO:0007669"/>
    <property type="project" value="TreeGrafter"/>
</dbReference>
<dbReference type="EC" id="4.1.3.4" evidence="3"/>
<dbReference type="OrthoDB" id="1905920at2759"/>
<evidence type="ECO:0000256" key="5">
    <source>
        <dbReference type="ARBA" id="ARBA00023239"/>
    </source>
</evidence>
<evidence type="ECO:0000313" key="8">
    <source>
        <dbReference type="EMBL" id="OXU30287.1"/>
    </source>
</evidence>
<proteinExistence type="inferred from homology"/>
<dbReference type="PROSITE" id="PS50991">
    <property type="entry name" value="PYR_CT"/>
    <property type="match status" value="1"/>
</dbReference>
<protein>
    <recommendedName>
        <fullName evidence="3">hydroxymethylglutaryl-CoA lyase</fullName>
        <ecNumber evidence="3">4.1.3.4</ecNumber>
    </recommendedName>
</protein>
<dbReference type="GO" id="GO:0046872">
    <property type="term" value="F:metal ion binding"/>
    <property type="evidence" value="ECO:0007669"/>
    <property type="project" value="UniProtKB-KW"/>
</dbReference>
<sequence length="327" mass="35632">MFSSWCRNASALRNNTRNACSFFTDIVRIVEVGPRDGLQNIRKVLPTETKIELINRLSQTGLRSVEVTSFVSPKWVPQMADSAEVYQGVEKNPNVEYSVLVPNLKGLDKALKLGVKEVVLFTAASETFNQKNINCSIAESLKNCKEITKICKEKKIKARAVISCIAGCPYEGEIKPVNVANVAEALLDMGCYEVGLGDTIGVATPKKMAHLFEELKKMTGGDVWRFAVHCHDTYGQAIANIYECLRQGIRVFDSSVAGLGGCPYAPGASGNVSTEDLVYLLHGEGFETGVDLDKLIQVGQFISEQIPSTNHSKAGSAVLAKLNHQCN</sequence>
<dbReference type="InterPro" id="IPR000138">
    <property type="entry name" value="HMG_CoA_lyase_AS"/>
</dbReference>
<gene>
    <name evidence="8" type="ORF">TSAR_016704</name>
</gene>
<dbReference type="STRING" id="543379.A0A232FJ06"/>
<keyword evidence="9" id="KW-1185">Reference proteome</keyword>
<feature type="domain" description="Pyruvate carboxyltransferase" evidence="7">
    <location>
        <begin position="27"/>
        <end position="296"/>
    </location>
</feature>
<dbReference type="Pfam" id="PF00682">
    <property type="entry name" value="HMGL-like"/>
    <property type="match status" value="1"/>
</dbReference>
<dbReference type="PANTHER" id="PTHR42738">
    <property type="entry name" value="HYDROXYMETHYLGLUTARYL-COA LYASE"/>
    <property type="match status" value="1"/>
</dbReference>
<dbReference type="PANTHER" id="PTHR42738:SF7">
    <property type="entry name" value="HYDROXYMETHYLGLUTARYL-COA LYASE"/>
    <property type="match status" value="1"/>
</dbReference>